<evidence type="ECO:0000256" key="6">
    <source>
        <dbReference type="ARBA" id="ARBA00022490"/>
    </source>
</evidence>
<organism evidence="18">
    <name type="scientific">Parasteatoda tepidariorum</name>
    <name type="common">Common house spider</name>
    <name type="synonym">Achaearanea tepidariorum</name>
    <dbReference type="NCBI Taxonomy" id="114398"/>
    <lineage>
        <taxon>Eukaryota</taxon>
        <taxon>Metazoa</taxon>
        <taxon>Ecdysozoa</taxon>
        <taxon>Arthropoda</taxon>
        <taxon>Chelicerata</taxon>
        <taxon>Arachnida</taxon>
        <taxon>Araneae</taxon>
        <taxon>Araneomorphae</taxon>
        <taxon>Entelegynae</taxon>
        <taxon>Araneoidea</taxon>
        <taxon>Theridiidae</taxon>
        <taxon>Parasteatoda</taxon>
    </lineage>
</organism>
<feature type="repeat" description="TPR" evidence="17">
    <location>
        <begin position="498"/>
        <end position="531"/>
    </location>
</feature>
<dbReference type="SMART" id="SM00028">
    <property type="entry name" value="TPR"/>
    <property type="match status" value="4"/>
</dbReference>
<comment type="function">
    <text evidence="16">Receptor that mediates peroxisomal import of proteins containing a C-terminal PTS1-type tripeptide peroxisomal targeting signal (SKL-type). Binds to cargo proteins containing a PTS1 peroxisomal targeting signal in the cytosol, and translocates them into the peroxisome matrix by passing through the PEX13-PEX14 docking complex along with cargo proteins. PEX5 receptor is then retrotranslocated into the cytosol, leading to release of bound cargo in the peroxisome matrix, and reset for a subsequent peroxisome import cycle.</text>
</comment>
<feature type="repeat" description="TPR" evidence="17">
    <location>
        <begin position="464"/>
        <end position="497"/>
    </location>
</feature>
<evidence type="ECO:0000256" key="2">
    <source>
        <dbReference type="ARBA" id="ARBA00004514"/>
    </source>
</evidence>
<keyword evidence="7" id="KW-1017">Isopeptide bond</keyword>
<dbReference type="PANTHER" id="PTHR10130:SF0">
    <property type="entry name" value="GH08708P"/>
    <property type="match status" value="1"/>
</dbReference>
<evidence type="ECO:0000256" key="10">
    <source>
        <dbReference type="ARBA" id="ARBA00022843"/>
    </source>
</evidence>
<evidence type="ECO:0000256" key="11">
    <source>
        <dbReference type="ARBA" id="ARBA00022927"/>
    </source>
</evidence>
<dbReference type="PROSITE" id="PS50005">
    <property type="entry name" value="TPR"/>
    <property type="match status" value="3"/>
</dbReference>
<evidence type="ECO:0000256" key="5">
    <source>
        <dbReference type="ARBA" id="ARBA00022448"/>
    </source>
</evidence>
<dbReference type="GO" id="GO:0005052">
    <property type="term" value="F:peroxisome matrix targeting signal-1 binding"/>
    <property type="evidence" value="ECO:0007669"/>
    <property type="project" value="TreeGrafter"/>
</dbReference>
<dbReference type="GO" id="GO:0005829">
    <property type="term" value="C:cytosol"/>
    <property type="evidence" value="ECO:0007669"/>
    <property type="project" value="UniProtKB-SubCell"/>
</dbReference>
<evidence type="ECO:0000256" key="14">
    <source>
        <dbReference type="ARBA" id="ARBA00032505"/>
    </source>
</evidence>
<proteinExistence type="evidence at transcript level"/>
<dbReference type="Pfam" id="PF00515">
    <property type="entry name" value="TPR_1"/>
    <property type="match status" value="1"/>
</dbReference>
<keyword evidence="5" id="KW-0813">Transport</keyword>
<dbReference type="EMBL" id="IAAA01002961">
    <property type="protein sequence ID" value="LAA02563.1"/>
    <property type="molecule type" value="mRNA"/>
</dbReference>
<dbReference type="PANTHER" id="PTHR10130">
    <property type="entry name" value="PEROXISOMAL TARGETING SIGNAL 1 RECEPTOR PEX5"/>
    <property type="match status" value="1"/>
</dbReference>
<dbReference type="SUPFAM" id="SSF48452">
    <property type="entry name" value="TPR-like"/>
    <property type="match status" value="1"/>
</dbReference>
<dbReference type="InterPro" id="IPR019734">
    <property type="entry name" value="TPR_rpt"/>
</dbReference>
<feature type="repeat" description="TPR" evidence="17">
    <location>
        <begin position="352"/>
        <end position="385"/>
    </location>
</feature>
<sequence>MAMRDLIEADCGLTNPLLKVAGHFTQDKSQQAVQSSRGSASDQLVKEFLLDTNQAERHAPETFNMQSLLHQMSEIDALYYQPPEVKHESSEENVWVEAYLDSHDLAYENNRLNSLDSLDNSWADEYLITSEQDIQNQRTLGNDWAENFKTEQCAENKNCQEIATDLVASVNDPNLKESKFMKFIQKVSDGEVEVENIDRDKHVVADIWSSDFASAWPHPVENLEEAWETSAQENKPVESLEEAWETSAQESKDFKTFVRTEDEREEEEKCDADFWDNLQREWEQLAKDEVEHPWLSDYEGVDPYKVYPFSEENPYNDHSSPFEEGLQMLRCGDLPSAVLLFEAAVQKEPNHMEAWQYLGTSQAKNEQDRLAISASKKCLELDPDNLTALMSLAVSYTNESLPIQACETLVKWLHKNPKYTHLVPQNMIDDTSTVITSLLPGDKHKATQDMFIEAARMNPSDPDPDVQNGLGVLFNLSGEYEKAIDCFKAALQVKPEDSLLWNRLGATLANSNRSGEAFEAYYRALELYPGLIRSRFNLGVSCINLNAVKEAVEHFLLALNLQNAGRGPQGLKSKAAMSSSIWSTLRTAITLLKRPDLYPAVDRKDLDLLNKEFGMEV</sequence>
<evidence type="ECO:0000256" key="7">
    <source>
        <dbReference type="ARBA" id="ARBA00022499"/>
    </source>
</evidence>
<evidence type="ECO:0000256" key="1">
    <source>
        <dbReference type="ARBA" id="ARBA00004253"/>
    </source>
</evidence>
<evidence type="ECO:0000313" key="18">
    <source>
        <dbReference type="EMBL" id="LAA02563.1"/>
    </source>
</evidence>
<dbReference type="PROSITE" id="PS50293">
    <property type="entry name" value="TPR_REGION"/>
    <property type="match status" value="1"/>
</dbReference>
<evidence type="ECO:0000256" key="16">
    <source>
        <dbReference type="ARBA" id="ARBA00046106"/>
    </source>
</evidence>
<dbReference type="GO" id="GO:0016560">
    <property type="term" value="P:protein import into peroxisome matrix, docking"/>
    <property type="evidence" value="ECO:0007669"/>
    <property type="project" value="TreeGrafter"/>
</dbReference>
<name>A0A2L2Y324_PARTP</name>
<dbReference type="GO" id="GO:0005778">
    <property type="term" value="C:peroxisomal membrane"/>
    <property type="evidence" value="ECO:0007669"/>
    <property type="project" value="TreeGrafter"/>
</dbReference>
<keyword evidence="11" id="KW-0653">Protein transport</keyword>
<dbReference type="Pfam" id="PF13181">
    <property type="entry name" value="TPR_8"/>
    <property type="match status" value="1"/>
</dbReference>
<comment type="function">
    <text evidence="15">In addition to promoting peroxisomal translocation of proteins containing a PTS1 peroxisomal targeting signal, mediates peroxisomal import of proteins containing a C-terminal PTS2-type peroxisomal targeting signal via its interaction with PEX7. Interaction with PEX7 only takes place when PEX7 is associated with cargo proteins containing a PTS2 peroxisomal targeting signal. PEX7 along with PTS2-containing cargo proteins are then translocated through the PEX13-PEX14 docking complex together with PEX5.</text>
</comment>
<dbReference type="InterPro" id="IPR011990">
    <property type="entry name" value="TPR-like_helical_dom_sf"/>
</dbReference>
<keyword evidence="18" id="KW-0675">Receptor</keyword>
<keyword evidence="12" id="KW-0576">Peroxisome</keyword>
<dbReference type="FunFam" id="1.25.40.10:FF:000034">
    <property type="entry name" value="Peroxisomal biogenesis factor 5 isoform 1"/>
    <property type="match status" value="1"/>
</dbReference>
<keyword evidence="8" id="KW-0677">Repeat</keyword>
<keyword evidence="6" id="KW-0963">Cytoplasm</keyword>
<evidence type="ECO:0000256" key="13">
    <source>
        <dbReference type="ARBA" id="ARBA00030232"/>
    </source>
</evidence>
<dbReference type="OrthoDB" id="10006023at2759"/>
<dbReference type="InterPro" id="IPR024111">
    <property type="entry name" value="PEX5/PEX5L"/>
</dbReference>
<evidence type="ECO:0000256" key="12">
    <source>
        <dbReference type="ARBA" id="ARBA00023140"/>
    </source>
</evidence>
<reference evidence="18" key="1">
    <citation type="journal article" date="2016" name="Mol. Ecol. Resour.">
        <title>Evaluation of the impact of RNA preservation methods of spiders for de novo transcriptome assembly.</title>
        <authorList>
            <person name="Kono N."/>
            <person name="Nakamura H."/>
            <person name="Ito Y."/>
            <person name="Tomita M."/>
            <person name="Arakawa K."/>
        </authorList>
    </citation>
    <scope>NUCLEOTIDE SEQUENCE</scope>
    <source>
        <tissue evidence="18">Whole body</tissue>
    </source>
</reference>
<evidence type="ECO:0000256" key="9">
    <source>
        <dbReference type="ARBA" id="ARBA00022803"/>
    </source>
</evidence>
<comment type="subcellular location">
    <subcellularLocation>
        <location evidence="2">Cytoplasm</location>
        <location evidence="2">Cytosol</location>
    </subcellularLocation>
    <subcellularLocation>
        <location evidence="1">Peroxisome matrix</location>
    </subcellularLocation>
</comment>
<dbReference type="AlphaFoldDB" id="A0A2L2Y324"/>
<evidence type="ECO:0000256" key="15">
    <source>
        <dbReference type="ARBA" id="ARBA00046072"/>
    </source>
</evidence>
<accession>A0A2L2Y324</accession>
<evidence type="ECO:0000256" key="4">
    <source>
        <dbReference type="ARBA" id="ARBA00018416"/>
    </source>
</evidence>
<comment type="similarity">
    <text evidence="3">Belongs to the peroxisomal targeting signal receptor family.</text>
</comment>
<keyword evidence="10" id="KW-0832">Ubl conjugation</keyword>
<keyword evidence="9 17" id="KW-0802">TPR repeat</keyword>
<evidence type="ECO:0000256" key="17">
    <source>
        <dbReference type="PROSITE-ProRule" id="PRU00339"/>
    </source>
</evidence>
<protein>
    <recommendedName>
        <fullName evidence="4">Peroxisomal targeting signal 1 receptor</fullName>
    </recommendedName>
    <alternativeName>
        <fullName evidence="13">PTS1-BP</fullName>
    </alternativeName>
    <alternativeName>
        <fullName evidence="14">Peroxin-5</fullName>
    </alternativeName>
</protein>
<dbReference type="GO" id="GO:0005782">
    <property type="term" value="C:peroxisomal matrix"/>
    <property type="evidence" value="ECO:0007669"/>
    <property type="project" value="UniProtKB-SubCell"/>
</dbReference>
<dbReference type="Gene3D" id="1.25.40.10">
    <property type="entry name" value="Tetratricopeptide repeat domain"/>
    <property type="match status" value="1"/>
</dbReference>
<evidence type="ECO:0000256" key="3">
    <source>
        <dbReference type="ARBA" id="ARBA00005348"/>
    </source>
</evidence>
<evidence type="ECO:0000256" key="8">
    <source>
        <dbReference type="ARBA" id="ARBA00022737"/>
    </source>
</evidence>